<evidence type="ECO:0000256" key="7">
    <source>
        <dbReference type="ARBA" id="ARBA00022801"/>
    </source>
</evidence>
<evidence type="ECO:0000313" key="9">
    <source>
        <dbReference type="EMBL" id="HIR50124.1"/>
    </source>
</evidence>
<evidence type="ECO:0000313" key="10">
    <source>
        <dbReference type="Proteomes" id="UP000824239"/>
    </source>
</evidence>
<comment type="subunit">
    <text evidence="4">Homodimer.</text>
</comment>
<dbReference type="EC" id="3.1.3.89" evidence="5"/>
<dbReference type="InterPro" id="IPR003607">
    <property type="entry name" value="HD/PDEase_dom"/>
</dbReference>
<evidence type="ECO:0000256" key="6">
    <source>
        <dbReference type="ARBA" id="ARBA00022723"/>
    </source>
</evidence>
<dbReference type="GO" id="GO:0005737">
    <property type="term" value="C:cytoplasm"/>
    <property type="evidence" value="ECO:0007669"/>
    <property type="project" value="TreeGrafter"/>
</dbReference>
<dbReference type="AlphaFoldDB" id="A0A9D1IWC2"/>
<evidence type="ECO:0000256" key="4">
    <source>
        <dbReference type="ARBA" id="ARBA00011738"/>
    </source>
</evidence>
<protein>
    <recommendedName>
        <fullName evidence="5">5'-deoxynucleotidase</fullName>
        <ecNumber evidence="5">3.1.3.89</ecNumber>
    </recommendedName>
</protein>
<evidence type="ECO:0000256" key="1">
    <source>
        <dbReference type="ARBA" id="ARBA00001638"/>
    </source>
</evidence>
<dbReference type="Pfam" id="PF13023">
    <property type="entry name" value="HD_3"/>
    <property type="match status" value="1"/>
</dbReference>
<dbReference type="EMBL" id="DVHE01000016">
    <property type="protein sequence ID" value="HIR50124.1"/>
    <property type="molecule type" value="Genomic_DNA"/>
</dbReference>
<dbReference type="CDD" id="cd00077">
    <property type="entry name" value="HDc"/>
    <property type="match status" value="1"/>
</dbReference>
<proteinExistence type="predicted"/>
<reference evidence="9" key="1">
    <citation type="submission" date="2020-10" db="EMBL/GenBank/DDBJ databases">
        <authorList>
            <person name="Gilroy R."/>
        </authorList>
    </citation>
    <scope>NUCLEOTIDE SEQUENCE</scope>
    <source>
        <strain evidence="9">ChiBcec15-4380</strain>
    </source>
</reference>
<evidence type="ECO:0000256" key="5">
    <source>
        <dbReference type="ARBA" id="ARBA00012964"/>
    </source>
</evidence>
<dbReference type="PANTHER" id="PTHR11845:SF13">
    <property type="entry name" value="5'-DEOXYNUCLEOTIDASE HDDC2"/>
    <property type="match status" value="1"/>
</dbReference>
<dbReference type="PANTHER" id="PTHR11845">
    <property type="entry name" value="5'-DEOXYNUCLEOTIDASE HDDC2"/>
    <property type="match status" value="1"/>
</dbReference>
<comment type="catalytic activity">
    <reaction evidence="1">
        <text>a 2'-deoxyribonucleoside 5'-phosphate + H2O = a 2'-deoxyribonucleoside + phosphate</text>
        <dbReference type="Rhea" id="RHEA:36167"/>
        <dbReference type="ChEBI" id="CHEBI:15377"/>
        <dbReference type="ChEBI" id="CHEBI:18274"/>
        <dbReference type="ChEBI" id="CHEBI:43474"/>
        <dbReference type="ChEBI" id="CHEBI:65317"/>
        <dbReference type="EC" id="3.1.3.89"/>
    </reaction>
</comment>
<dbReference type="Gene3D" id="1.10.3210.10">
    <property type="entry name" value="Hypothetical protein af1432"/>
    <property type="match status" value="1"/>
</dbReference>
<dbReference type="Proteomes" id="UP000824239">
    <property type="component" value="Unassembled WGS sequence"/>
</dbReference>
<keyword evidence="6" id="KW-0479">Metal-binding</keyword>
<dbReference type="SUPFAM" id="SSF109604">
    <property type="entry name" value="HD-domain/PDEase-like"/>
    <property type="match status" value="1"/>
</dbReference>
<organism evidence="9 10">
    <name type="scientific">Candidatus Avoscillospira avicola</name>
    <dbReference type="NCBI Taxonomy" id="2840706"/>
    <lineage>
        <taxon>Bacteria</taxon>
        <taxon>Bacillati</taxon>
        <taxon>Bacillota</taxon>
        <taxon>Clostridia</taxon>
        <taxon>Eubacteriales</taxon>
        <taxon>Oscillospiraceae</taxon>
        <taxon>Oscillospiraceae incertae sedis</taxon>
        <taxon>Candidatus Avoscillospira</taxon>
    </lineage>
</organism>
<dbReference type="GO" id="GO:0046872">
    <property type="term" value="F:metal ion binding"/>
    <property type="evidence" value="ECO:0007669"/>
    <property type="project" value="UniProtKB-KW"/>
</dbReference>
<name>A0A9D1IWC2_9FIRM</name>
<comment type="cofactor">
    <cofactor evidence="2">
        <name>Mn(2+)</name>
        <dbReference type="ChEBI" id="CHEBI:29035"/>
    </cofactor>
</comment>
<evidence type="ECO:0000256" key="3">
    <source>
        <dbReference type="ARBA" id="ARBA00001941"/>
    </source>
</evidence>
<comment type="caution">
    <text evidence="9">The sequence shown here is derived from an EMBL/GenBank/DDBJ whole genome shotgun (WGS) entry which is preliminary data.</text>
</comment>
<dbReference type="InterPro" id="IPR039356">
    <property type="entry name" value="YfbR/HDDC2"/>
</dbReference>
<dbReference type="InterPro" id="IPR006674">
    <property type="entry name" value="HD_domain"/>
</dbReference>
<sequence>MTYDELLQQMALAERLKCSPRHAWTSTGRRESVAEHCWRLALLSFYTAGAFPGVDLTKLLLMSLFHDIGEAFTGDIPTFEKTAAHEATEAQAVEAWLHALPADVGPQLTALLAEYEAQETQEARLVKALDKMEALIQHNESPIETWLPLEYQLNFVYGQAQTDGDPYLKGLRAAINAVTREKIAREAPAEAPRP</sequence>
<keyword evidence="7" id="KW-0378">Hydrolase</keyword>
<evidence type="ECO:0000256" key="2">
    <source>
        <dbReference type="ARBA" id="ARBA00001936"/>
    </source>
</evidence>
<dbReference type="SMART" id="SM00471">
    <property type="entry name" value="HDc"/>
    <property type="match status" value="1"/>
</dbReference>
<comment type="cofactor">
    <cofactor evidence="3">
        <name>Co(2+)</name>
        <dbReference type="ChEBI" id="CHEBI:48828"/>
    </cofactor>
</comment>
<dbReference type="GO" id="GO:0002953">
    <property type="term" value="F:5'-deoxynucleotidase activity"/>
    <property type="evidence" value="ECO:0007669"/>
    <property type="project" value="UniProtKB-EC"/>
</dbReference>
<feature type="domain" description="HD/PDEase" evidence="8">
    <location>
        <begin position="29"/>
        <end position="144"/>
    </location>
</feature>
<gene>
    <name evidence="9" type="ORF">IAA53_02360</name>
</gene>
<evidence type="ECO:0000259" key="8">
    <source>
        <dbReference type="SMART" id="SM00471"/>
    </source>
</evidence>
<reference evidence="9" key="2">
    <citation type="journal article" date="2021" name="PeerJ">
        <title>Extensive microbial diversity within the chicken gut microbiome revealed by metagenomics and culture.</title>
        <authorList>
            <person name="Gilroy R."/>
            <person name="Ravi A."/>
            <person name="Getino M."/>
            <person name="Pursley I."/>
            <person name="Horton D.L."/>
            <person name="Alikhan N.F."/>
            <person name="Baker D."/>
            <person name="Gharbi K."/>
            <person name="Hall N."/>
            <person name="Watson M."/>
            <person name="Adriaenssens E.M."/>
            <person name="Foster-Nyarko E."/>
            <person name="Jarju S."/>
            <person name="Secka A."/>
            <person name="Antonio M."/>
            <person name="Oren A."/>
            <person name="Chaudhuri R.R."/>
            <person name="La Ragione R."/>
            <person name="Hildebrand F."/>
            <person name="Pallen M.J."/>
        </authorList>
    </citation>
    <scope>NUCLEOTIDE SEQUENCE</scope>
    <source>
        <strain evidence="9">ChiBcec15-4380</strain>
    </source>
</reference>
<accession>A0A9D1IWC2</accession>